<name>A0ABR5AEA3_9BACL</name>
<dbReference type="PANTHER" id="PTHR31272">
    <property type="entry name" value="CYTOCHROME C-TYPE BIOGENESIS PROTEIN HI_1454-RELATED"/>
    <property type="match status" value="1"/>
</dbReference>
<proteinExistence type="inferred from homology"/>
<evidence type="ECO:0000256" key="1">
    <source>
        <dbReference type="ARBA" id="ARBA00004141"/>
    </source>
</evidence>
<feature type="transmembrane region" description="Helical" evidence="6">
    <location>
        <begin position="44"/>
        <end position="66"/>
    </location>
</feature>
<evidence type="ECO:0000256" key="4">
    <source>
        <dbReference type="ARBA" id="ARBA00022989"/>
    </source>
</evidence>
<feature type="domain" description="Cytochrome C biogenesis protein transmembrane" evidence="7">
    <location>
        <begin position="3"/>
        <end position="204"/>
    </location>
</feature>
<feature type="transmembrane region" description="Helical" evidence="6">
    <location>
        <begin position="154"/>
        <end position="176"/>
    </location>
</feature>
<feature type="transmembrane region" description="Helical" evidence="6">
    <location>
        <begin position="188"/>
        <end position="206"/>
    </location>
</feature>
<evidence type="ECO:0000313" key="8">
    <source>
        <dbReference type="EMBL" id="KIL39369.1"/>
    </source>
</evidence>
<gene>
    <name evidence="8" type="ORF">SD70_20565</name>
</gene>
<evidence type="ECO:0000256" key="3">
    <source>
        <dbReference type="ARBA" id="ARBA00022692"/>
    </source>
</evidence>
<dbReference type="Proteomes" id="UP000031967">
    <property type="component" value="Unassembled WGS sequence"/>
</dbReference>
<evidence type="ECO:0000256" key="2">
    <source>
        <dbReference type="ARBA" id="ARBA00006143"/>
    </source>
</evidence>
<dbReference type="Pfam" id="PF02683">
    <property type="entry name" value="DsbD_TM"/>
    <property type="match status" value="1"/>
</dbReference>
<sequence length="224" mass="24043">MLSFLSPCVFPLVPAFVSHIADAMIEGGKVAANRRILIMRSVGFILGFSVIFVAMGATASVIGQYVAMQRDWIEKIGGLLIVIFGLQMTGLLKLKFLMGSVKWGSGDKRKGWIGSFLLGLAFGSGWSPCVGLALSSILILAGSSDTLLQGMGLLSVYSLGLGIPFLMISLVLTYSLKIVKRVNRMQPALSMVNGVLMIVLGLLLYTGQLQKLSALLARYSFSPY</sequence>
<evidence type="ECO:0000256" key="6">
    <source>
        <dbReference type="SAM" id="Phobius"/>
    </source>
</evidence>
<dbReference type="PANTHER" id="PTHR31272:SF4">
    <property type="entry name" value="CYTOCHROME C-TYPE BIOGENESIS PROTEIN HI_1454-RELATED"/>
    <property type="match status" value="1"/>
</dbReference>
<keyword evidence="9" id="KW-1185">Reference proteome</keyword>
<dbReference type="InterPro" id="IPR051790">
    <property type="entry name" value="Cytochrome_c-biogenesis_DsbD"/>
</dbReference>
<protein>
    <submittedName>
        <fullName evidence="8">Cytochrome C biogenesis protein DsbD</fullName>
    </submittedName>
</protein>
<reference evidence="8 9" key="1">
    <citation type="submission" date="2014-12" db="EMBL/GenBank/DDBJ databases">
        <title>Draft genome sequence of Paenibacillus kamchatkensis strain B-2647.</title>
        <authorList>
            <person name="Karlyshev A.V."/>
            <person name="Kudryashova E.B."/>
        </authorList>
    </citation>
    <scope>NUCLEOTIDE SEQUENCE [LARGE SCALE GENOMIC DNA]</scope>
    <source>
        <strain evidence="8 9">VKM B-2647</strain>
    </source>
</reference>
<comment type="similarity">
    <text evidence="2">Belongs to the DsbD family.</text>
</comment>
<comment type="caution">
    <text evidence="8">The sequence shown here is derived from an EMBL/GenBank/DDBJ whole genome shotgun (WGS) entry which is preliminary data.</text>
</comment>
<dbReference type="EMBL" id="JXAK01000039">
    <property type="protein sequence ID" value="KIL39369.1"/>
    <property type="molecule type" value="Genomic_DNA"/>
</dbReference>
<evidence type="ECO:0000256" key="5">
    <source>
        <dbReference type="ARBA" id="ARBA00023136"/>
    </source>
</evidence>
<feature type="transmembrane region" description="Helical" evidence="6">
    <location>
        <begin position="72"/>
        <end position="92"/>
    </location>
</feature>
<accession>A0ABR5AEA3</accession>
<comment type="subcellular location">
    <subcellularLocation>
        <location evidence="1">Membrane</location>
        <topology evidence="1">Multi-pass membrane protein</topology>
    </subcellularLocation>
</comment>
<organism evidence="8 9">
    <name type="scientific">Gordoniibacillus kamchatkensis</name>
    <dbReference type="NCBI Taxonomy" id="1590651"/>
    <lineage>
        <taxon>Bacteria</taxon>
        <taxon>Bacillati</taxon>
        <taxon>Bacillota</taxon>
        <taxon>Bacilli</taxon>
        <taxon>Bacillales</taxon>
        <taxon>Paenibacillaceae</taxon>
        <taxon>Gordoniibacillus</taxon>
    </lineage>
</organism>
<dbReference type="InterPro" id="IPR003834">
    <property type="entry name" value="Cyt_c_assmbl_TM_dom"/>
</dbReference>
<evidence type="ECO:0000259" key="7">
    <source>
        <dbReference type="Pfam" id="PF02683"/>
    </source>
</evidence>
<keyword evidence="5 6" id="KW-0472">Membrane</keyword>
<feature type="transmembrane region" description="Helical" evidence="6">
    <location>
        <begin position="113"/>
        <end position="142"/>
    </location>
</feature>
<keyword evidence="3 6" id="KW-0812">Transmembrane</keyword>
<evidence type="ECO:0000313" key="9">
    <source>
        <dbReference type="Proteomes" id="UP000031967"/>
    </source>
</evidence>
<keyword evidence="4 6" id="KW-1133">Transmembrane helix</keyword>